<protein>
    <recommendedName>
        <fullName evidence="3">Uracil-DNA glycosylase-like domain-containing protein</fullName>
    </recommendedName>
</protein>
<evidence type="ECO:0008006" key="3">
    <source>
        <dbReference type="Google" id="ProtNLM"/>
    </source>
</evidence>
<dbReference type="AlphaFoldDB" id="G7GKK8"/>
<dbReference type="Proteomes" id="UP000006023">
    <property type="component" value="Unassembled WGS sequence"/>
</dbReference>
<sequence>MSVGGATFALMPFTSDPELTQLRVEELDAYMREHVDDGERLVCARAAGCRSSIEPGGNFYEGQGTHVGAHYDLTEDGVDWRVMVIGMETGRGDEHVSIAERTADQNRAISMTFNQRHAHMRGTTSVLRTAFGREYGADRAGELLDLRNQGEVVHLMNAYALVNLRLCSATKGTGYRSAASSILSSNCFPHLVRTIEILEPTLCIMQGASIYRDIACRIATVEKIDANLEVAKFGRHQTLFFHGNHPSAGSSTTGYGTASASPYFLQTVEPAIREARRRWFKRS</sequence>
<dbReference type="EMBL" id="BAED01000012">
    <property type="protein sequence ID" value="GAB04133.1"/>
    <property type="molecule type" value="Genomic_DNA"/>
</dbReference>
<gene>
    <name evidence="1" type="ORF">GOAMR_12_00590</name>
</gene>
<accession>G7GKK8</accession>
<organism evidence="1 2">
    <name type="scientific">Gordonia amarae NBRC 15530</name>
    <dbReference type="NCBI Taxonomy" id="1075090"/>
    <lineage>
        <taxon>Bacteria</taxon>
        <taxon>Bacillati</taxon>
        <taxon>Actinomycetota</taxon>
        <taxon>Actinomycetes</taxon>
        <taxon>Mycobacteriales</taxon>
        <taxon>Gordoniaceae</taxon>
        <taxon>Gordonia</taxon>
    </lineage>
</organism>
<comment type="caution">
    <text evidence="1">The sequence shown here is derived from an EMBL/GenBank/DDBJ whole genome shotgun (WGS) entry which is preliminary data.</text>
</comment>
<proteinExistence type="predicted"/>
<evidence type="ECO:0000313" key="1">
    <source>
        <dbReference type="EMBL" id="GAB04133.1"/>
    </source>
</evidence>
<keyword evidence="2" id="KW-1185">Reference proteome</keyword>
<reference evidence="1 2" key="1">
    <citation type="submission" date="2011-11" db="EMBL/GenBank/DDBJ databases">
        <title>Whole genome shotgun sequence of Gordonia amarae NBRC 15530.</title>
        <authorList>
            <person name="Takarada H."/>
            <person name="Hosoyama A."/>
            <person name="Tsuchikane K."/>
            <person name="Katsumata H."/>
            <person name="Yamazaki S."/>
            <person name="Fujita N."/>
        </authorList>
    </citation>
    <scope>NUCLEOTIDE SEQUENCE [LARGE SCALE GENOMIC DNA]</scope>
    <source>
        <strain evidence="1 2">NBRC 15530</strain>
    </source>
</reference>
<evidence type="ECO:0000313" key="2">
    <source>
        <dbReference type="Proteomes" id="UP000006023"/>
    </source>
</evidence>
<name>G7GKK8_9ACTN</name>
<dbReference type="eggNOG" id="ENOG50342TE">
    <property type="taxonomic scope" value="Bacteria"/>
</dbReference>